<dbReference type="InterPro" id="IPR015310">
    <property type="entry name" value="AHSA1-like_N"/>
</dbReference>
<dbReference type="GO" id="GO:0051087">
    <property type="term" value="F:protein-folding chaperone binding"/>
    <property type="evidence" value="ECO:0007669"/>
    <property type="project" value="InterPro"/>
</dbReference>
<dbReference type="PANTHER" id="PTHR13009:SF22">
    <property type="entry name" value="LD43819P"/>
    <property type="match status" value="1"/>
</dbReference>
<dbReference type="InterPro" id="IPR023393">
    <property type="entry name" value="START-like_dom_sf"/>
</dbReference>
<dbReference type="FunFam" id="3.30.530.20:FF:000018">
    <property type="entry name" value="Activator of 90 kDa heat shock protein ATPase 1"/>
    <property type="match status" value="1"/>
</dbReference>
<dbReference type="GO" id="GO:0001671">
    <property type="term" value="F:ATPase activator activity"/>
    <property type="evidence" value="ECO:0007669"/>
    <property type="project" value="InterPro"/>
</dbReference>
<dbReference type="Gene3D" id="3.30.530.20">
    <property type="match status" value="1"/>
</dbReference>
<feature type="domain" description="Activator of Hsp90 ATPase homologue 1/2-like C-terminal" evidence="2">
    <location>
        <begin position="143"/>
        <end position="257"/>
    </location>
</feature>
<gene>
    <name evidence="4" type="ORF">PECUL_23A001022</name>
</gene>
<dbReference type="SUPFAM" id="SSF55961">
    <property type="entry name" value="Bet v1-like"/>
    <property type="match status" value="1"/>
</dbReference>
<evidence type="ECO:0000256" key="1">
    <source>
        <dbReference type="ARBA" id="ARBA00006817"/>
    </source>
</evidence>
<dbReference type="Gene3D" id="3.15.10.20">
    <property type="entry name" value="Activator of Hsp90 ATPase Aha1, N-terminal domain"/>
    <property type="match status" value="1"/>
</dbReference>
<dbReference type="Pfam" id="PF08327">
    <property type="entry name" value="AHSA1"/>
    <property type="match status" value="1"/>
</dbReference>
<comment type="similarity">
    <text evidence="1">Belongs to the AHA1 family.</text>
</comment>
<evidence type="ECO:0000259" key="3">
    <source>
        <dbReference type="Pfam" id="PF09229"/>
    </source>
</evidence>
<dbReference type="SUPFAM" id="SSF103111">
    <property type="entry name" value="Activator of Hsp90 ATPase, Aha1"/>
    <property type="match status" value="1"/>
</dbReference>
<evidence type="ECO:0000259" key="2">
    <source>
        <dbReference type="Pfam" id="PF08327"/>
    </source>
</evidence>
<keyword evidence="4" id="KW-0346">Stress response</keyword>
<sequence length="264" mass="29144">MVVVLKCISNQLRCCLTGISQTGVKYKGYVEIPNLSDENNASEVEIRVSMAKDEPDTNLIGLMRKQGAQCIRDAVAQYISTLKTEFTQGMILPTANGISDSGEQEIVQKAEPQTAQTNKSSTCPSTGVKIPTCKFTLKETFLTSPEELYRVLTQEELVQGFTHAPASLTADKGGKFQLLGGNVSGEFVELEPEKKIVMSWRFKSWPSGHHATVTLTFKDKGGETELGMDARGVPKNEEDRTKEGWKRYYFDGIKQTFGFGALLL</sequence>
<evidence type="ECO:0000313" key="5">
    <source>
        <dbReference type="Proteomes" id="UP001295444"/>
    </source>
</evidence>
<dbReference type="InterPro" id="IPR036338">
    <property type="entry name" value="Aha1"/>
</dbReference>
<evidence type="ECO:0000313" key="4">
    <source>
        <dbReference type="EMBL" id="CAH2328465.1"/>
    </source>
</evidence>
<dbReference type="InterPro" id="IPR013538">
    <property type="entry name" value="ASHA1/2-like_C"/>
</dbReference>
<dbReference type="CDD" id="cd08892">
    <property type="entry name" value="SRPBCC_Aha1"/>
    <property type="match status" value="1"/>
</dbReference>
<keyword evidence="5" id="KW-1185">Reference proteome</keyword>
<dbReference type="Proteomes" id="UP001295444">
    <property type="component" value="Chromosome 13"/>
</dbReference>
<dbReference type="PANTHER" id="PTHR13009">
    <property type="entry name" value="HEAT SHOCK PROTEIN 90 HSP90 CO-CHAPERONE AHA-1"/>
    <property type="match status" value="1"/>
</dbReference>
<name>A0AAD1WZ51_PELCU</name>
<reference evidence="4" key="1">
    <citation type="submission" date="2022-03" db="EMBL/GenBank/DDBJ databases">
        <authorList>
            <person name="Alioto T."/>
            <person name="Alioto T."/>
            <person name="Gomez Garrido J."/>
        </authorList>
    </citation>
    <scope>NUCLEOTIDE SEQUENCE</scope>
</reference>
<feature type="domain" description="Activator of Hsp90 ATPase AHSA1-like N-terminal" evidence="3">
    <location>
        <begin position="20"/>
        <end position="85"/>
    </location>
</feature>
<dbReference type="Pfam" id="PF09229">
    <property type="entry name" value="Aha1_N"/>
    <property type="match status" value="1"/>
</dbReference>
<dbReference type="AlphaFoldDB" id="A0AAD1WZ51"/>
<proteinExistence type="inferred from homology"/>
<dbReference type="GO" id="GO:0006457">
    <property type="term" value="P:protein folding"/>
    <property type="evidence" value="ECO:0007669"/>
    <property type="project" value="TreeGrafter"/>
</dbReference>
<accession>A0AAD1WZ51</accession>
<dbReference type="GO" id="GO:0005829">
    <property type="term" value="C:cytosol"/>
    <property type="evidence" value="ECO:0007669"/>
    <property type="project" value="TreeGrafter"/>
</dbReference>
<organism evidence="4 5">
    <name type="scientific">Pelobates cultripes</name>
    <name type="common">Western spadefoot toad</name>
    <dbReference type="NCBI Taxonomy" id="61616"/>
    <lineage>
        <taxon>Eukaryota</taxon>
        <taxon>Metazoa</taxon>
        <taxon>Chordata</taxon>
        <taxon>Craniata</taxon>
        <taxon>Vertebrata</taxon>
        <taxon>Euteleostomi</taxon>
        <taxon>Amphibia</taxon>
        <taxon>Batrachia</taxon>
        <taxon>Anura</taxon>
        <taxon>Pelobatoidea</taxon>
        <taxon>Pelobatidae</taxon>
        <taxon>Pelobates</taxon>
    </lineage>
</organism>
<dbReference type="EMBL" id="OW240924">
    <property type="protein sequence ID" value="CAH2328465.1"/>
    <property type="molecule type" value="Genomic_DNA"/>
</dbReference>
<protein>
    <submittedName>
        <fullName evidence="4">Activator of 90 kDa heat shock ATPase homolog 1</fullName>
    </submittedName>
</protein>